<comment type="caution">
    <text evidence="1">The sequence shown here is derived from an EMBL/GenBank/DDBJ whole genome shotgun (WGS) entry which is preliminary data.</text>
</comment>
<gene>
    <name evidence="1" type="ORF">S01H1_17516</name>
</gene>
<dbReference type="AlphaFoldDB" id="X0T9E3"/>
<name>X0T9E3_9ZZZZ</name>
<organism evidence="1">
    <name type="scientific">marine sediment metagenome</name>
    <dbReference type="NCBI Taxonomy" id="412755"/>
    <lineage>
        <taxon>unclassified sequences</taxon>
        <taxon>metagenomes</taxon>
        <taxon>ecological metagenomes</taxon>
    </lineage>
</organism>
<evidence type="ECO:0000313" key="1">
    <source>
        <dbReference type="EMBL" id="GAF72695.1"/>
    </source>
</evidence>
<reference evidence="1" key="1">
    <citation type="journal article" date="2014" name="Front. Microbiol.">
        <title>High frequency of phylogenetically diverse reductive dehalogenase-homologous genes in deep subseafloor sedimentary metagenomes.</title>
        <authorList>
            <person name="Kawai M."/>
            <person name="Futagami T."/>
            <person name="Toyoda A."/>
            <person name="Takaki Y."/>
            <person name="Nishi S."/>
            <person name="Hori S."/>
            <person name="Arai W."/>
            <person name="Tsubouchi T."/>
            <person name="Morono Y."/>
            <person name="Uchiyama I."/>
            <person name="Ito T."/>
            <person name="Fujiyama A."/>
            <person name="Inagaki F."/>
            <person name="Takami H."/>
        </authorList>
    </citation>
    <scope>NUCLEOTIDE SEQUENCE</scope>
    <source>
        <strain evidence="1">Expedition CK06-06</strain>
    </source>
</reference>
<proteinExistence type="predicted"/>
<dbReference type="EMBL" id="BARS01009300">
    <property type="protein sequence ID" value="GAF72695.1"/>
    <property type="molecule type" value="Genomic_DNA"/>
</dbReference>
<accession>X0T9E3</accession>
<protein>
    <submittedName>
        <fullName evidence="1">Uncharacterized protein</fullName>
    </submittedName>
</protein>
<sequence>MGTTRDRLPLIRTKLQHRRLPADLVPRPRLLDRLHAGSDRKLTLISAMAGAGKSTLLAQWLA</sequence>